<dbReference type="Proteomes" id="UP000192872">
    <property type="component" value="Unassembled WGS sequence"/>
</dbReference>
<reference evidence="2 3" key="1">
    <citation type="journal article" date="2017" name="Water Res.">
        <title>Comammox in drinking water systems.</title>
        <authorList>
            <person name="Wang Y."/>
            <person name="Ma L."/>
            <person name="Mao Y."/>
            <person name="Jiang X."/>
            <person name="Xia Y."/>
            <person name="Yu K."/>
            <person name="Li B."/>
            <person name="Zhang T."/>
        </authorList>
    </citation>
    <scope>NUCLEOTIDE SEQUENCE [LARGE SCALE GENOMIC DNA]</scope>
    <source>
        <strain evidence="2">SG_bin8</strain>
    </source>
</reference>
<feature type="region of interest" description="Disordered" evidence="1">
    <location>
        <begin position="66"/>
        <end position="98"/>
    </location>
</feature>
<name>A0A1W9HX40_9HYPH</name>
<proteinExistence type="predicted"/>
<feature type="compositionally biased region" description="Basic and acidic residues" evidence="1">
    <location>
        <begin position="1"/>
        <end position="13"/>
    </location>
</feature>
<gene>
    <name evidence="2" type="ORF">A4S15_09285</name>
</gene>
<feature type="region of interest" description="Disordered" evidence="1">
    <location>
        <begin position="1"/>
        <end position="23"/>
    </location>
</feature>
<dbReference type="AlphaFoldDB" id="A0A1W9HX40"/>
<evidence type="ECO:0000313" key="3">
    <source>
        <dbReference type="Proteomes" id="UP000192872"/>
    </source>
</evidence>
<organism evidence="2 3">
    <name type="scientific">Candidatus Raskinella chloraquaticus</name>
    <dbReference type="NCBI Taxonomy" id="1951219"/>
    <lineage>
        <taxon>Bacteria</taxon>
        <taxon>Pseudomonadati</taxon>
        <taxon>Pseudomonadota</taxon>
        <taxon>Alphaproteobacteria</taxon>
        <taxon>Hyphomicrobiales</taxon>
        <taxon>Phreatobacteraceae</taxon>
        <taxon>Candidatus Raskinella</taxon>
    </lineage>
</organism>
<evidence type="ECO:0000313" key="2">
    <source>
        <dbReference type="EMBL" id="OQW52016.1"/>
    </source>
</evidence>
<evidence type="ECO:0000256" key="1">
    <source>
        <dbReference type="SAM" id="MobiDB-lite"/>
    </source>
</evidence>
<dbReference type="RefSeq" id="WP_376800480.1">
    <property type="nucleotide sequence ID" value="NZ_DBNB01000013.1"/>
</dbReference>
<sequence>MAKDNETVPDQRIDPVIPSLSASDPLRDFKAADAFMTEILSFHLRVWQSWFVTVMTPHRIEILPLAGASPSDLPTRRRVKSPGGVKAGADKQKPDSGK</sequence>
<accession>A0A1W9HX40</accession>
<feature type="compositionally biased region" description="Basic and acidic residues" evidence="1">
    <location>
        <begin position="88"/>
        <end position="98"/>
    </location>
</feature>
<comment type="caution">
    <text evidence="2">The sequence shown here is derived from an EMBL/GenBank/DDBJ whole genome shotgun (WGS) entry which is preliminary data.</text>
</comment>
<protein>
    <submittedName>
        <fullName evidence="2">Uncharacterized protein</fullName>
    </submittedName>
</protein>
<dbReference type="EMBL" id="LWDL01000016">
    <property type="protein sequence ID" value="OQW52016.1"/>
    <property type="molecule type" value="Genomic_DNA"/>
</dbReference>